<keyword evidence="3" id="KW-0813">Transport</keyword>
<keyword evidence="6 8" id="KW-1133">Transmembrane helix</keyword>
<dbReference type="PANTHER" id="PTHR30269">
    <property type="entry name" value="TRANSMEMBRANE PROTEIN YFCA"/>
    <property type="match status" value="1"/>
</dbReference>
<feature type="transmembrane region" description="Helical" evidence="8">
    <location>
        <begin position="39"/>
        <end position="72"/>
    </location>
</feature>
<protein>
    <recommendedName>
        <fullName evidence="8">Probable membrane transporter protein</fullName>
    </recommendedName>
</protein>
<organism evidence="9 10">
    <name type="scientific">Cryobacterium algoritolerans</name>
    <dbReference type="NCBI Taxonomy" id="1259184"/>
    <lineage>
        <taxon>Bacteria</taxon>
        <taxon>Bacillati</taxon>
        <taxon>Actinomycetota</taxon>
        <taxon>Actinomycetes</taxon>
        <taxon>Micrococcales</taxon>
        <taxon>Microbacteriaceae</taxon>
        <taxon>Cryobacterium</taxon>
    </lineage>
</organism>
<evidence type="ECO:0000256" key="2">
    <source>
        <dbReference type="ARBA" id="ARBA00009142"/>
    </source>
</evidence>
<dbReference type="PANTHER" id="PTHR30269:SF0">
    <property type="entry name" value="MEMBRANE TRANSPORTER PROTEIN YFCA-RELATED"/>
    <property type="match status" value="1"/>
</dbReference>
<evidence type="ECO:0000256" key="8">
    <source>
        <dbReference type="RuleBase" id="RU363041"/>
    </source>
</evidence>
<name>A0A4R8WZZ3_9MICO</name>
<feature type="transmembrane region" description="Helical" evidence="8">
    <location>
        <begin position="78"/>
        <end position="97"/>
    </location>
</feature>
<reference evidence="9 10" key="1">
    <citation type="submission" date="2019-03" db="EMBL/GenBank/DDBJ databases">
        <title>Genomics of glacier-inhabiting Cryobacterium strains.</title>
        <authorList>
            <person name="Liu Q."/>
            <person name="Xin Y.-H."/>
        </authorList>
    </citation>
    <scope>NUCLEOTIDE SEQUENCE [LARGE SCALE GENOMIC DNA]</scope>
    <source>
        <strain evidence="9 10">MDT1-3</strain>
    </source>
</reference>
<evidence type="ECO:0000313" key="9">
    <source>
        <dbReference type="EMBL" id="TFC17648.1"/>
    </source>
</evidence>
<evidence type="ECO:0000256" key="4">
    <source>
        <dbReference type="ARBA" id="ARBA00022475"/>
    </source>
</evidence>
<evidence type="ECO:0000256" key="7">
    <source>
        <dbReference type="ARBA" id="ARBA00023136"/>
    </source>
</evidence>
<evidence type="ECO:0000256" key="1">
    <source>
        <dbReference type="ARBA" id="ARBA00004651"/>
    </source>
</evidence>
<feature type="transmembrane region" description="Helical" evidence="8">
    <location>
        <begin position="240"/>
        <end position="270"/>
    </location>
</feature>
<dbReference type="InterPro" id="IPR052017">
    <property type="entry name" value="TSUP"/>
</dbReference>
<comment type="subcellular location">
    <subcellularLocation>
        <location evidence="1 8">Cell membrane</location>
        <topology evidence="1 8">Multi-pass membrane protein</topology>
    </subcellularLocation>
</comment>
<keyword evidence="4 8" id="KW-1003">Cell membrane</keyword>
<keyword evidence="5 8" id="KW-0812">Transmembrane</keyword>
<sequence>MDGSGSARWAGRRGHSGLLRDREARRRDSRQQRRPRVTLVDGAIIVLAGIAAGIINVVAGAGTLITFPVLLALGVPPIIANVSNTVGLVPASVVGAVGYRRELATQWRAVAWMALFSAVGGITGGLLLLVLPGGFFAGVVPFLLLAALLSAIQPRVARFVRRRATAGPAGTSLRDAEEAATDARPLTLGLTLGVLATGVYGGYFGAAQGVVLLALLGILWSSDLHRANGAKNVLAGMANLLSAIVFIASGTVDWRIAILIGVGSAAGGWLGARIGRRLPAPVLRTILVLVAVIAAVVLFAT</sequence>
<keyword evidence="7 8" id="KW-0472">Membrane</keyword>
<comment type="caution">
    <text evidence="9">The sequence shown here is derived from an EMBL/GenBank/DDBJ whole genome shotgun (WGS) entry which is preliminary data.</text>
</comment>
<accession>A0A4R8WZZ3</accession>
<evidence type="ECO:0000256" key="5">
    <source>
        <dbReference type="ARBA" id="ARBA00022692"/>
    </source>
</evidence>
<dbReference type="AlphaFoldDB" id="A0A4R8WZZ3"/>
<dbReference type="GO" id="GO:0005886">
    <property type="term" value="C:plasma membrane"/>
    <property type="evidence" value="ECO:0007669"/>
    <property type="project" value="UniProtKB-SubCell"/>
</dbReference>
<evidence type="ECO:0000256" key="3">
    <source>
        <dbReference type="ARBA" id="ARBA00022448"/>
    </source>
</evidence>
<dbReference type="OrthoDB" id="3782574at2"/>
<dbReference type="Pfam" id="PF01925">
    <property type="entry name" value="TauE"/>
    <property type="match status" value="1"/>
</dbReference>
<dbReference type="InterPro" id="IPR002781">
    <property type="entry name" value="TM_pro_TauE-like"/>
</dbReference>
<evidence type="ECO:0000256" key="6">
    <source>
        <dbReference type="ARBA" id="ARBA00022989"/>
    </source>
</evidence>
<feature type="transmembrane region" description="Helical" evidence="8">
    <location>
        <begin position="135"/>
        <end position="152"/>
    </location>
</feature>
<comment type="similarity">
    <text evidence="2 8">Belongs to the 4-toluene sulfonate uptake permease (TSUP) (TC 2.A.102) family.</text>
</comment>
<feature type="transmembrane region" description="Helical" evidence="8">
    <location>
        <begin position="109"/>
        <end position="129"/>
    </location>
</feature>
<feature type="transmembrane region" description="Helical" evidence="8">
    <location>
        <begin position="282"/>
        <end position="300"/>
    </location>
</feature>
<evidence type="ECO:0000313" key="10">
    <source>
        <dbReference type="Proteomes" id="UP000298412"/>
    </source>
</evidence>
<dbReference type="Proteomes" id="UP000298412">
    <property type="component" value="Unassembled WGS sequence"/>
</dbReference>
<feature type="transmembrane region" description="Helical" evidence="8">
    <location>
        <begin position="194"/>
        <end position="220"/>
    </location>
</feature>
<proteinExistence type="inferred from homology"/>
<dbReference type="EMBL" id="SOFP01000029">
    <property type="protein sequence ID" value="TFC17648.1"/>
    <property type="molecule type" value="Genomic_DNA"/>
</dbReference>
<keyword evidence="10" id="KW-1185">Reference proteome</keyword>
<gene>
    <name evidence="9" type="ORF">E3O19_05870</name>
</gene>